<dbReference type="RefSeq" id="WP_210117730.1">
    <property type="nucleotide sequence ID" value="NZ_CP054257.1"/>
</dbReference>
<protein>
    <submittedName>
        <fullName evidence="9">Sugar ABC transporter permease</fullName>
    </submittedName>
</protein>
<dbReference type="SUPFAM" id="SSF160964">
    <property type="entry name" value="MalF N-terminal region-like"/>
    <property type="match status" value="1"/>
</dbReference>
<keyword evidence="4 7" id="KW-0812">Transmembrane</keyword>
<dbReference type="EMBL" id="CP054257">
    <property type="protein sequence ID" value="QTQ10937.1"/>
    <property type="molecule type" value="Genomic_DNA"/>
</dbReference>
<dbReference type="Gene3D" id="1.10.3720.10">
    <property type="entry name" value="MetI-like"/>
    <property type="match status" value="1"/>
</dbReference>
<feature type="transmembrane region" description="Helical" evidence="7">
    <location>
        <begin position="113"/>
        <end position="133"/>
    </location>
</feature>
<evidence type="ECO:0000313" key="9">
    <source>
        <dbReference type="EMBL" id="QTQ10937.1"/>
    </source>
</evidence>
<keyword evidence="5 7" id="KW-1133">Transmembrane helix</keyword>
<keyword evidence="3" id="KW-1003">Cell membrane</keyword>
<keyword evidence="6 7" id="KW-0472">Membrane</keyword>
<evidence type="ECO:0000256" key="3">
    <source>
        <dbReference type="ARBA" id="ARBA00022475"/>
    </source>
</evidence>
<dbReference type="InterPro" id="IPR051393">
    <property type="entry name" value="ABC_transporter_permease"/>
</dbReference>
<dbReference type="Proteomes" id="UP000671995">
    <property type="component" value="Chromosome"/>
</dbReference>
<comment type="subcellular location">
    <subcellularLocation>
        <location evidence="1 7">Cell membrane</location>
        <topology evidence="1 7">Multi-pass membrane protein</topology>
    </subcellularLocation>
</comment>
<reference evidence="9" key="1">
    <citation type="submission" date="2020-05" db="EMBL/GenBank/DDBJ databases">
        <authorList>
            <person name="Zeng H."/>
            <person name="Chan Y.K."/>
            <person name="Watt R.M."/>
        </authorList>
    </citation>
    <scope>NUCLEOTIDE SEQUENCE</scope>
    <source>
        <strain evidence="9">ATCC 700773</strain>
    </source>
</reference>
<accession>A0A975EY34</accession>
<dbReference type="CDD" id="cd06261">
    <property type="entry name" value="TM_PBP2"/>
    <property type="match status" value="1"/>
</dbReference>
<feature type="transmembrane region" description="Helical" evidence="7">
    <location>
        <begin position="265"/>
        <end position="285"/>
    </location>
</feature>
<reference evidence="9" key="2">
    <citation type="journal article" date="2021" name="Microbiol. Resour. Announc.">
        <title>Complete Genome Sequences of Three Human Oral Treponema parvum Isolates.</title>
        <authorList>
            <person name="Zeng H."/>
            <person name="Watt R.M."/>
        </authorList>
    </citation>
    <scope>NUCLEOTIDE SEQUENCE</scope>
    <source>
        <strain evidence="9">ATCC 700773</strain>
    </source>
</reference>
<name>A0A975EY34_9SPIR</name>
<dbReference type="PANTHER" id="PTHR30193">
    <property type="entry name" value="ABC TRANSPORTER PERMEASE PROTEIN"/>
    <property type="match status" value="1"/>
</dbReference>
<proteinExistence type="inferred from homology"/>
<feature type="transmembrane region" description="Helical" evidence="7">
    <location>
        <begin position="216"/>
        <end position="236"/>
    </location>
</feature>
<dbReference type="InterPro" id="IPR035906">
    <property type="entry name" value="MetI-like_sf"/>
</dbReference>
<sequence length="299" mass="32903">MNSIISGKKKSIKPEYIAAVIFLLPNLSGFLVFTVWPLIYSLILSFMDWGILNKPTFIGVSNYIDIARDGNFWICLRNTALYSFIKVPLNLFFSLLLAVLLNKALRARNFFRTVAFLPAVCSSVAVGVIWQPLLESSGNGLVNHILGFVGISPIPFLSSTAWAMPSVIFVGIWKELGYFMVIYLAGLQGLSKTYYEAAAIDGSGAVNTFFKITLPLLAPTTFFAFVTSLIGSFQIFDLTSVLTNGGPANATNTLVMYIYQNGFKWFRMGYASAIALILFLIIFAVTMIQNKIVNNGAAE</sequence>
<dbReference type="AlphaFoldDB" id="A0A975EY34"/>
<dbReference type="SUPFAM" id="SSF161098">
    <property type="entry name" value="MetI-like"/>
    <property type="match status" value="1"/>
</dbReference>
<feature type="transmembrane region" description="Helical" evidence="7">
    <location>
        <begin position="145"/>
        <end position="173"/>
    </location>
</feature>
<dbReference type="GO" id="GO:0055085">
    <property type="term" value="P:transmembrane transport"/>
    <property type="evidence" value="ECO:0007669"/>
    <property type="project" value="InterPro"/>
</dbReference>
<dbReference type="Pfam" id="PF00528">
    <property type="entry name" value="BPD_transp_1"/>
    <property type="match status" value="1"/>
</dbReference>
<gene>
    <name evidence="9" type="ORF">HRI96_01240</name>
</gene>
<keyword evidence="2 7" id="KW-0813">Transport</keyword>
<evidence type="ECO:0000256" key="4">
    <source>
        <dbReference type="ARBA" id="ARBA00022692"/>
    </source>
</evidence>
<evidence type="ECO:0000313" key="10">
    <source>
        <dbReference type="Proteomes" id="UP000671995"/>
    </source>
</evidence>
<dbReference type="GO" id="GO:0005886">
    <property type="term" value="C:plasma membrane"/>
    <property type="evidence" value="ECO:0007669"/>
    <property type="project" value="UniProtKB-SubCell"/>
</dbReference>
<evidence type="ECO:0000256" key="5">
    <source>
        <dbReference type="ARBA" id="ARBA00022989"/>
    </source>
</evidence>
<dbReference type="InterPro" id="IPR000515">
    <property type="entry name" value="MetI-like"/>
</dbReference>
<dbReference type="PANTHER" id="PTHR30193:SF37">
    <property type="entry name" value="INNER MEMBRANE ABC TRANSPORTER PERMEASE PROTEIN YCJO"/>
    <property type="match status" value="1"/>
</dbReference>
<evidence type="ECO:0000256" key="6">
    <source>
        <dbReference type="ARBA" id="ARBA00023136"/>
    </source>
</evidence>
<dbReference type="PROSITE" id="PS50928">
    <property type="entry name" value="ABC_TM1"/>
    <property type="match status" value="1"/>
</dbReference>
<evidence type="ECO:0000259" key="8">
    <source>
        <dbReference type="PROSITE" id="PS50928"/>
    </source>
</evidence>
<feature type="transmembrane region" description="Helical" evidence="7">
    <location>
        <begin position="80"/>
        <end position="101"/>
    </location>
</feature>
<evidence type="ECO:0000256" key="2">
    <source>
        <dbReference type="ARBA" id="ARBA00022448"/>
    </source>
</evidence>
<evidence type="ECO:0000256" key="1">
    <source>
        <dbReference type="ARBA" id="ARBA00004651"/>
    </source>
</evidence>
<feature type="transmembrane region" description="Helical" evidence="7">
    <location>
        <begin position="16"/>
        <end position="39"/>
    </location>
</feature>
<feature type="domain" description="ABC transmembrane type-1" evidence="8">
    <location>
        <begin position="76"/>
        <end position="289"/>
    </location>
</feature>
<evidence type="ECO:0000256" key="7">
    <source>
        <dbReference type="RuleBase" id="RU363032"/>
    </source>
</evidence>
<organism evidence="9 10">
    <name type="scientific">Treponema parvum</name>
    <dbReference type="NCBI Taxonomy" id="138851"/>
    <lineage>
        <taxon>Bacteria</taxon>
        <taxon>Pseudomonadati</taxon>
        <taxon>Spirochaetota</taxon>
        <taxon>Spirochaetia</taxon>
        <taxon>Spirochaetales</taxon>
        <taxon>Treponemataceae</taxon>
        <taxon>Treponema</taxon>
    </lineage>
</organism>
<comment type="similarity">
    <text evidence="7">Belongs to the binding-protein-dependent transport system permease family.</text>
</comment>